<dbReference type="Pfam" id="PF00291">
    <property type="entry name" value="PALP"/>
    <property type="match status" value="1"/>
</dbReference>
<comment type="cofactor">
    <cofactor evidence="1">
        <name>Ca(2+)</name>
        <dbReference type="ChEBI" id="CHEBI:29108"/>
    </cofactor>
</comment>
<evidence type="ECO:0000256" key="6">
    <source>
        <dbReference type="ARBA" id="ARBA00022898"/>
    </source>
</evidence>
<evidence type="ECO:0000256" key="1">
    <source>
        <dbReference type="ARBA" id="ARBA00001913"/>
    </source>
</evidence>
<keyword evidence="9" id="KW-1185">Reference proteome</keyword>
<evidence type="ECO:0000313" key="9">
    <source>
        <dbReference type="Proteomes" id="UP000706039"/>
    </source>
</evidence>
<keyword evidence="6" id="KW-0663">Pyridoxal phosphate</keyword>
<evidence type="ECO:0000256" key="4">
    <source>
        <dbReference type="ARBA" id="ARBA00001946"/>
    </source>
</evidence>
<dbReference type="EMBL" id="JAINVV010000001">
    <property type="protein sequence ID" value="MBY8821260.1"/>
    <property type="molecule type" value="Genomic_DNA"/>
</dbReference>
<name>A0ABS7PIY6_9SPHN</name>
<comment type="cofactor">
    <cofactor evidence="4">
        <name>Mg(2+)</name>
        <dbReference type="ChEBI" id="CHEBI:18420"/>
    </cofactor>
</comment>
<comment type="caution">
    <text evidence="8">The sequence shown here is derived from an EMBL/GenBank/DDBJ whole genome shotgun (WGS) entry which is preliminary data.</text>
</comment>
<dbReference type="PROSITE" id="PS00165">
    <property type="entry name" value="DEHYDRATASE_SER_THR"/>
    <property type="match status" value="1"/>
</dbReference>
<evidence type="ECO:0000256" key="3">
    <source>
        <dbReference type="ARBA" id="ARBA00001936"/>
    </source>
</evidence>
<proteinExistence type="predicted"/>
<keyword evidence="8" id="KW-0456">Lyase</keyword>
<dbReference type="InterPro" id="IPR001926">
    <property type="entry name" value="TrpB-like_PALP"/>
</dbReference>
<dbReference type="PANTHER" id="PTHR43050">
    <property type="entry name" value="SERINE / THREONINE RACEMASE FAMILY MEMBER"/>
    <property type="match status" value="1"/>
</dbReference>
<protein>
    <submittedName>
        <fullName evidence="8">Threo-3-hydroxy-L-aspartate ammonia-lyase</fullName>
        <ecNumber evidence="8">4.3.1.16</ecNumber>
    </submittedName>
</protein>
<sequence length="323" mass="33603">MTGPDSVMCPGFENVREASARLSGVAHVTPVMTSRQADAQTGASLFFKMENLQRGGAFKFRGAYNAVASLSMDARRAGVVAFSSGNHALSVALACRLLGVKATIIMPNDAPLAKMAAARDYGAEVILYDRATGDRDAMAADLADQRGLAVIPPFDHPDVIAGQGTATAELIEAVGPLDYLFVPVGGGGLIAGSALAAAALSPECRVVGVEPEAGDDGRRSFESGSIVTIDTPDTIADGARTRSLGEYPFHIIRRHVRRMTTVSDAALEWQMSFFLQRMKLLVEPTGCLGAAAAFAEAEKGARIGVIVSGGNVDLPALGRLAAA</sequence>
<dbReference type="InterPro" id="IPR036052">
    <property type="entry name" value="TrpB-like_PALP_sf"/>
</dbReference>
<comment type="cofactor">
    <cofactor evidence="3">
        <name>Mn(2+)</name>
        <dbReference type="ChEBI" id="CHEBI:29035"/>
    </cofactor>
</comment>
<dbReference type="RefSeq" id="WP_222988331.1">
    <property type="nucleotide sequence ID" value="NZ_JAINVV010000001.1"/>
</dbReference>
<dbReference type="Gene3D" id="3.40.50.1100">
    <property type="match status" value="2"/>
</dbReference>
<dbReference type="CDD" id="cd01562">
    <property type="entry name" value="Thr-dehyd"/>
    <property type="match status" value="1"/>
</dbReference>
<reference evidence="8 9" key="1">
    <citation type="submission" date="2021-08" db="EMBL/GenBank/DDBJ databases">
        <authorList>
            <person name="Tuo L."/>
        </authorList>
    </citation>
    <scope>NUCLEOTIDE SEQUENCE [LARGE SCALE GENOMIC DNA]</scope>
    <source>
        <strain evidence="8 9">JCM 31229</strain>
    </source>
</reference>
<feature type="domain" description="Tryptophan synthase beta chain-like PALP" evidence="7">
    <location>
        <begin position="27"/>
        <end position="309"/>
    </location>
</feature>
<evidence type="ECO:0000313" key="8">
    <source>
        <dbReference type="EMBL" id="MBY8821260.1"/>
    </source>
</evidence>
<gene>
    <name evidence="8" type="ORF">K7G82_03095</name>
</gene>
<comment type="cofactor">
    <cofactor evidence="2">
        <name>pyridoxal 5'-phosphate</name>
        <dbReference type="ChEBI" id="CHEBI:597326"/>
    </cofactor>
</comment>
<dbReference type="EC" id="4.3.1.16" evidence="8"/>
<dbReference type="InterPro" id="IPR000634">
    <property type="entry name" value="Ser/Thr_deHydtase_PyrdxlP-BS"/>
</dbReference>
<evidence type="ECO:0000256" key="2">
    <source>
        <dbReference type="ARBA" id="ARBA00001933"/>
    </source>
</evidence>
<dbReference type="PANTHER" id="PTHR43050:SF1">
    <property type="entry name" value="SERINE RACEMASE"/>
    <property type="match status" value="1"/>
</dbReference>
<evidence type="ECO:0000256" key="5">
    <source>
        <dbReference type="ARBA" id="ARBA00022842"/>
    </source>
</evidence>
<organism evidence="8 9">
    <name type="scientific">Sphingomonas colocasiae</name>
    <dbReference type="NCBI Taxonomy" id="1848973"/>
    <lineage>
        <taxon>Bacteria</taxon>
        <taxon>Pseudomonadati</taxon>
        <taxon>Pseudomonadota</taxon>
        <taxon>Alphaproteobacteria</taxon>
        <taxon>Sphingomonadales</taxon>
        <taxon>Sphingomonadaceae</taxon>
        <taxon>Sphingomonas</taxon>
    </lineage>
</organism>
<dbReference type="GO" id="GO:0030848">
    <property type="term" value="F:threo-3-hydroxyaspartate ammonia-lyase activity"/>
    <property type="evidence" value="ECO:0007669"/>
    <property type="project" value="UniProtKB-EC"/>
</dbReference>
<dbReference type="Proteomes" id="UP000706039">
    <property type="component" value="Unassembled WGS sequence"/>
</dbReference>
<dbReference type="SUPFAM" id="SSF53686">
    <property type="entry name" value="Tryptophan synthase beta subunit-like PLP-dependent enzymes"/>
    <property type="match status" value="1"/>
</dbReference>
<keyword evidence="5" id="KW-0460">Magnesium</keyword>
<dbReference type="NCBIfam" id="NF005454">
    <property type="entry name" value="PRK07048.1"/>
    <property type="match status" value="1"/>
</dbReference>
<evidence type="ECO:0000259" key="7">
    <source>
        <dbReference type="Pfam" id="PF00291"/>
    </source>
</evidence>
<accession>A0ABS7PIY6</accession>